<dbReference type="SUPFAM" id="SSF81383">
    <property type="entry name" value="F-box domain"/>
    <property type="match status" value="1"/>
</dbReference>
<feature type="domain" description="F-box" evidence="1">
    <location>
        <begin position="9"/>
        <end position="51"/>
    </location>
</feature>
<comment type="caution">
    <text evidence="2">The sequence shown here is derived from an EMBL/GenBank/DDBJ whole genome shotgun (WGS) entry which is preliminary data.</text>
</comment>
<protein>
    <recommendedName>
        <fullName evidence="1">F-box domain-containing protein</fullName>
    </recommendedName>
</protein>
<sequence length="465" mass="51378">MEAERSTILPDDILLEILSGLGGARAIGRCRCVCKAWRALVDAHGLLLLPRALSRDAFFPGFFANTVHFLDSGPLFLSPPSTQLRLAPEVDKLGFLRPHLPFSSSRAAVRDSCNGLVLCFQGSAGFVCNPATRRWARLPRPPTELPRDQDGLFLAFDPAVSPHYQVFLLPAAPAPKLLVTKKERDEKAVPVLVFSSEDGRWTRRVFSAGRCCPGHLYDRVTSPEVRARTWRSAAYRRGSLYVQSDSHVLLALRCSEGTYDMVELPSVATTTGAAIGVMPAVPRGSIFLSPDPETGGVLRYASVNECRVRVWRLREPTEDQLEWTPTHDKDHEPHLYALAIQRLACGLRWTWPGPGQAEAGACNSWDEAMDRGGVLDPEPDEERLQALGYKPGITPWSNTAILGFHPSKEVIFYLTVSSLVVAYDLVSSKLRFLGYVALLDSRVEGVFPYRPCFVDALPPSSKLRA</sequence>
<dbReference type="InterPro" id="IPR001810">
    <property type="entry name" value="F-box_dom"/>
</dbReference>
<reference evidence="2" key="1">
    <citation type="submission" date="2023-07" db="EMBL/GenBank/DDBJ databases">
        <title>A chromosome-level genome assembly of Lolium multiflorum.</title>
        <authorList>
            <person name="Chen Y."/>
            <person name="Copetti D."/>
            <person name="Kolliker R."/>
            <person name="Studer B."/>
        </authorList>
    </citation>
    <scope>NUCLEOTIDE SEQUENCE</scope>
    <source>
        <strain evidence="2">02402/16</strain>
        <tissue evidence="2">Leaf</tissue>
    </source>
</reference>
<dbReference type="Proteomes" id="UP001231189">
    <property type="component" value="Unassembled WGS sequence"/>
</dbReference>
<organism evidence="2 3">
    <name type="scientific">Lolium multiflorum</name>
    <name type="common">Italian ryegrass</name>
    <name type="synonym">Lolium perenne subsp. multiflorum</name>
    <dbReference type="NCBI Taxonomy" id="4521"/>
    <lineage>
        <taxon>Eukaryota</taxon>
        <taxon>Viridiplantae</taxon>
        <taxon>Streptophyta</taxon>
        <taxon>Embryophyta</taxon>
        <taxon>Tracheophyta</taxon>
        <taxon>Spermatophyta</taxon>
        <taxon>Magnoliopsida</taxon>
        <taxon>Liliopsida</taxon>
        <taxon>Poales</taxon>
        <taxon>Poaceae</taxon>
        <taxon>BOP clade</taxon>
        <taxon>Pooideae</taxon>
        <taxon>Poodae</taxon>
        <taxon>Poeae</taxon>
        <taxon>Poeae Chloroplast Group 2 (Poeae type)</taxon>
        <taxon>Loliodinae</taxon>
        <taxon>Loliinae</taxon>
        <taxon>Lolium</taxon>
    </lineage>
</organism>
<proteinExistence type="predicted"/>
<keyword evidence="3" id="KW-1185">Reference proteome</keyword>
<dbReference type="Gene3D" id="1.20.1280.50">
    <property type="match status" value="1"/>
</dbReference>
<gene>
    <name evidence="2" type="ORF">QYE76_044211</name>
</gene>
<accession>A0AAD8TKL3</accession>
<dbReference type="InterPro" id="IPR036047">
    <property type="entry name" value="F-box-like_dom_sf"/>
</dbReference>
<evidence type="ECO:0000313" key="3">
    <source>
        <dbReference type="Proteomes" id="UP001231189"/>
    </source>
</evidence>
<evidence type="ECO:0000313" key="2">
    <source>
        <dbReference type="EMBL" id="KAK1683363.1"/>
    </source>
</evidence>
<dbReference type="EMBL" id="JAUUTY010000002">
    <property type="protein sequence ID" value="KAK1683363.1"/>
    <property type="molecule type" value="Genomic_DNA"/>
</dbReference>
<evidence type="ECO:0000259" key="1">
    <source>
        <dbReference type="SMART" id="SM00256"/>
    </source>
</evidence>
<dbReference type="SMART" id="SM00256">
    <property type="entry name" value="FBOX"/>
    <property type="match status" value="1"/>
</dbReference>
<dbReference type="Pfam" id="PF12937">
    <property type="entry name" value="F-box-like"/>
    <property type="match status" value="1"/>
</dbReference>
<dbReference type="PANTHER" id="PTHR34591">
    <property type="entry name" value="OS03G0653100 PROTEIN-RELATED"/>
    <property type="match status" value="1"/>
</dbReference>
<dbReference type="PANTHER" id="PTHR34591:SF53">
    <property type="entry name" value="F-BOX DOMAIN-CONTAINING PROTEIN"/>
    <property type="match status" value="1"/>
</dbReference>
<dbReference type="AlphaFoldDB" id="A0AAD8TKL3"/>
<name>A0AAD8TKL3_LOLMU</name>